<accession>A0A850SZW2</accession>
<dbReference type="InterPro" id="IPR011989">
    <property type="entry name" value="ARM-like"/>
</dbReference>
<keyword evidence="3" id="KW-1185">Reference proteome</keyword>
<name>A0A850SZW2_9BACT</name>
<proteinExistence type="predicted"/>
<feature type="transmembrane region" description="Helical" evidence="1">
    <location>
        <begin position="98"/>
        <end position="117"/>
    </location>
</feature>
<sequence length="364" mass="40356">MKKLFQLFFISLGICAAFFFLLTTVSNRSLYYSLTAGGTPLPPVPNALILPTLLEFDSALLGSLFFTLTAGILISLCICVIFVVADKRNPIQAADKQRLTWLGITLTLSVLLLLIMADTSVFHRIRDYLLLPNALGRAFTRFYYTYSPYAVTVLKPYASNGLETIGYLSILYSILGGLCRLGLIAAAPLFIFISLYYVLAEAASLLFSFRIANCIAALFMVVNIAGTLVYLYPSPNKNNPLDITALLYSNQNRYRVEGLRRMYKSGIAPRQFQRHLHNASTSPFISERYWAAKVLSKIKTGPSIRLLQHMTQDRAIATAAAAAGSLAEISCSPATIAHLKRVAENRPEWYIQAAAVKGIRKCRR</sequence>
<feature type="transmembrane region" description="Helical" evidence="1">
    <location>
        <begin position="211"/>
        <end position="232"/>
    </location>
</feature>
<keyword evidence="1" id="KW-1133">Transmembrane helix</keyword>
<evidence type="ECO:0000256" key="1">
    <source>
        <dbReference type="SAM" id="Phobius"/>
    </source>
</evidence>
<keyword evidence="1" id="KW-0812">Transmembrane</keyword>
<dbReference type="InterPro" id="IPR016024">
    <property type="entry name" value="ARM-type_fold"/>
</dbReference>
<organism evidence="2 3">
    <name type="scientific">Desulfobacter latus</name>
    <dbReference type="NCBI Taxonomy" id="2292"/>
    <lineage>
        <taxon>Bacteria</taxon>
        <taxon>Pseudomonadati</taxon>
        <taxon>Thermodesulfobacteriota</taxon>
        <taxon>Desulfobacteria</taxon>
        <taxon>Desulfobacterales</taxon>
        <taxon>Desulfobacteraceae</taxon>
        <taxon>Desulfobacter</taxon>
    </lineage>
</organism>
<dbReference type="RefSeq" id="WP_178367108.1">
    <property type="nucleotide sequence ID" value="NZ_JACADJ010000041.1"/>
</dbReference>
<evidence type="ECO:0000313" key="2">
    <source>
        <dbReference type="EMBL" id="NWH05650.1"/>
    </source>
</evidence>
<dbReference type="EMBL" id="JACADJ010000041">
    <property type="protein sequence ID" value="NWH05650.1"/>
    <property type="molecule type" value="Genomic_DNA"/>
</dbReference>
<dbReference type="Proteomes" id="UP000553343">
    <property type="component" value="Unassembled WGS sequence"/>
</dbReference>
<dbReference type="SUPFAM" id="SSF48371">
    <property type="entry name" value="ARM repeat"/>
    <property type="match status" value="1"/>
</dbReference>
<reference evidence="2 3" key="1">
    <citation type="submission" date="2020-06" db="EMBL/GenBank/DDBJ databases">
        <title>High-quality draft genome of sulfate reducer Desulfobacter latus type strain AcrS2 isolated from marine sediment.</title>
        <authorList>
            <person name="Hoppe M."/>
            <person name="Larsen C.K."/>
            <person name="Marshall I.P.G."/>
            <person name="Schramm A."/>
            <person name="Marietou A.G."/>
        </authorList>
    </citation>
    <scope>NUCLEOTIDE SEQUENCE [LARGE SCALE GENOMIC DNA]</scope>
    <source>
        <strain evidence="2 3">AcRS2</strain>
    </source>
</reference>
<feature type="transmembrane region" description="Helical" evidence="1">
    <location>
        <begin position="170"/>
        <end position="199"/>
    </location>
</feature>
<dbReference type="Pfam" id="PF13646">
    <property type="entry name" value="HEAT_2"/>
    <property type="match status" value="1"/>
</dbReference>
<dbReference type="Gene3D" id="1.25.10.10">
    <property type="entry name" value="Leucine-rich Repeat Variant"/>
    <property type="match status" value="1"/>
</dbReference>
<feature type="transmembrane region" description="Helical" evidence="1">
    <location>
        <begin position="60"/>
        <end position="86"/>
    </location>
</feature>
<evidence type="ECO:0000313" key="3">
    <source>
        <dbReference type="Proteomes" id="UP000553343"/>
    </source>
</evidence>
<dbReference type="AlphaFoldDB" id="A0A850SZW2"/>
<gene>
    <name evidence="2" type="ORF">HXW94_11745</name>
</gene>
<keyword evidence="1" id="KW-0472">Membrane</keyword>
<protein>
    <submittedName>
        <fullName evidence="2">HEAT repeat domain-containing protein</fullName>
    </submittedName>
</protein>
<comment type="caution">
    <text evidence="2">The sequence shown here is derived from an EMBL/GenBank/DDBJ whole genome shotgun (WGS) entry which is preliminary data.</text>
</comment>